<dbReference type="GeneTree" id="ENSGT00940000154046"/>
<feature type="compositionally biased region" description="Basic and acidic residues" evidence="10">
    <location>
        <begin position="660"/>
        <end position="674"/>
    </location>
</feature>
<dbReference type="InterPro" id="IPR013761">
    <property type="entry name" value="SAM/pointed_sf"/>
</dbReference>
<dbReference type="GO" id="GO:0007019">
    <property type="term" value="P:microtubule depolymerization"/>
    <property type="evidence" value="ECO:0007669"/>
    <property type="project" value="TreeGrafter"/>
</dbReference>
<evidence type="ECO:0000259" key="11">
    <source>
        <dbReference type="PROSITE" id="PS50067"/>
    </source>
</evidence>
<keyword evidence="3 8" id="KW-0547">Nucleotide-binding</keyword>
<feature type="compositionally biased region" description="Basic residues" evidence="10">
    <location>
        <begin position="142"/>
        <end position="152"/>
    </location>
</feature>
<dbReference type="InterPro" id="IPR036961">
    <property type="entry name" value="Kinesin_motor_dom_sf"/>
</dbReference>
<dbReference type="CDD" id="cd01367">
    <property type="entry name" value="KISc_KIF2_like"/>
    <property type="match status" value="1"/>
</dbReference>
<dbReference type="AlphaFoldDB" id="A0A8D3DGR8"/>
<dbReference type="Pfam" id="PF00225">
    <property type="entry name" value="Kinesin"/>
    <property type="match status" value="1"/>
</dbReference>
<dbReference type="InterPro" id="IPR001752">
    <property type="entry name" value="Kinesin_motor_dom"/>
</dbReference>
<name>A0A8D3DGR8_SCOMX</name>
<dbReference type="GO" id="GO:0007018">
    <property type="term" value="P:microtubule-based movement"/>
    <property type="evidence" value="ECO:0007669"/>
    <property type="project" value="InterPro"/>
</dbReference>
<dbReference type="FunFam" id="3.40.850.10:FF:000012">
    <property type="entry name" value="Kinesin-like protein"/>
    <property type="match status" value="1"/>
</dbReference>
<evidence type="ECO:0000313" key="14">
    <source>
        <dbReference type="Proteomes" id="UP000694558"/>
    </source>
</evidence>
<feature type="region of interest" description="Disordered" evidence="10">
    <location>
        <begin position="119"/>
        <end position="168"/>
    </location>
</feature>
<organism evidence="13 14">
    <name type="scientific">Scophthalmus maximus</name>
    <name type="common">Turbot</name>
    <name type="synonym">Psetta maxima</name>
    <dbReference type="NCBI Taxonomy" id="52904"/>
    <lineage>
        <taxon>Eukaryota</taxon>
        <taxon>Metazoa</taxon>
        <taxon>Chordata</taxon>
        <taxon>Craniata</taxon>
        <taxon>Vertebrata</taxon>
        <taxon>Euteleostomi</taxon>
        <taxon>Actinopterygii</taxon>
        <taxon>Neopterygii</taxon>
        <taxon>Teleostei</taxon>
        <taxon>Neoteleostei</taxon>
        <taxon>Acanthomorphata</taxon>
        <taxon>Carangaria</taxon>
        <taxon>Pleuronectiformes</taxon>
        <taxon>Pleuronectoidei</taxon>
        <taxon>Scophthalmidae</taxon>
        <taxon>Scophthalmus</taxon>
    </lineage>
</organism>
<evidence type="ECO:0000259" key="12">
    <source>
        <dbReference type="PROSITE" id="PS50105"/>
    </source>
</evidence>
<evidence type="ECO:0000256" key="8">
    <source>
        <dbReference type="PROSITE-ProRule" id="PRU00283"/>
    </source>
</evidence>
<feature type="domain" description="SAM" evidence="12">
    <location>
        <begin position="9"/>
        <end position="64"/>
    </location>
</feature>
<feature type="region of interest" description="Disordered" evidence="10">
    <location>
        <begin position="738"/>
        <end position="786"/>
    </location>
</feature>
<dbReference type="PANTHER" id="PTHR47971:SF20">
    <property type="entry name" value="KINESIN-LIKE PROTEIN KIF24"/>
    <property type="match status" value="1"/>
</dbReference>
<accession>A0A8D3DGR8</accession>
<evidence type="ECO:0000313" key="13">
    <source>
        <dbReference type="Ensembl" id="ENSSMAP00000058727.1"/>
    </source>
</evidence>
<evidence type="ECO:0000256" key="6">
    <source>
        <dbReference type="ARBA" id="ARBA00023212"/>
    </source>
</evidence>
<evidence type="ECO:0000256" key="7">
    <source>
        <dbReference type="ARBA" id="ARBA00061030"/>
    </source>
</evidence>
<gene>
    <name evidence="13" type="primary">LOC118313666</name>
</gene>
<evidence type="ECO:0000256" key="2">
    <source>
        <dbReference type="ARBA" id="ARBA00022701"/>
    </source>
</evidence>
<feature type="compositionally biased region" description="Basic and acidic residues" evidence="10">
    <location>
        <begin position="777"/>
        <end position="786"/>
    </location>
</feature>
<comment type="similarity">
    <text evidence="7">Belongs to the TRAFAC class myosin-kinesin ATPase superfamily. Kinesin family. KIN-13 subfamily.</text>
</comment>
<evidence type="ECO:0000256" key="4">
    <source>
        <dbReference type="ARBA" id="ARBA00022840"/>
    </source>
</evidence>
<dbReference type="InterPro" id="IPR027640">
    <property type="entry name" value="Kinesin-like_fam"/>
</dbReference>
<evidence type="ECO:0000256" key="9">
    <source>
        <dbReference type="RuleBase" id="RU000394"/>
    </source>
</evidence>
<dbReference type="PROSITE" id="PS00411">
    <property type="entry name" value="KINESIN_MOTOR_1"/>
    <property type="match status" value="1"/>
</dbReference>
<dbReference type="SUPFAM" id="SSF47769">
    <property type="entry name" value="SAM/Pointed domain"/>
    <property type="match status" value="1"/>
</dbReference>
<dbReference type="PROSITE" id="PS50067">
    <property type="entry name" value="KINESIN_MOTOR_2"/>
    <property type="match status" value="1"/>
</dbReference>
<dbReference type="GO" id="GO:0008017">
    <property type="term" value="F:microtubule binding"/>
    <property type="evidence" value="ECO:0007669"/>
    <property type="project" value="InterPro"/>
</dbReference>
<evidence type="ECO:0000256" key="1">
    <source>
        <dbReference type="ARBA" id="ARBA00004245"/>
    </source>
</evidence>
<feature type="region of interest" description="Disordered" evidence="10">
    <location>
        <begin position="528"/>
        <end position="589"/>
    </location>
</feature>
<keyword evidence="6" id="KW-0206">Cytoskeleton</keyword>
<dbReference type="PRINTS" id="PR00380">
    <property type="entry name" value="KINESINHEAVY"/>
</dbReference>
<feature type="compositionally biased region" description="Basic and acidic residues" evidence="10">
    <location>
        <begin position="681"/>
        <end position="696"/>
    </location>
</feature>
<feature type="compositionally biased region" description="Low complexity" evidence="10">
    <location>
        <begin position="738"/>
        <end position="776"/>
    </location>
</feature>
<dbReference type="InterPro" id="IPR019821">
    <property type="entry name" value="Kinesin_motor_CS"/>
</dbReference>
<dbReference type="GO" id="GO:0005874">
    <property type="term" value="C:microtubule"/>
    <property type="evidence" value="ECO:0007669"/>
    <property type="project" value="UniProtKB-KW"/>
</dbReference>
<comment type="subcellular location">
    <subcellularLocation>
        <location evidence="1">Cytoplasm</location>
        <location evidence="1">Cytoskeleton</location>
    </subcellularLocation>
</comment>
<feature type="binding site" evidence="8">
    <location>
        <begin position="292"/>
        <end position="299"/>
    </location>
    <ligand>
        <name>ATP</name>
        <dbReference type="ChEBI" id="CHEBI:30616"/>
    </ligand>
</feature>
<keyword evidence="5 8" id="KW-0505">Motor protein</keyword>
<feature type="region of interest" description="Disordered" evidence="10">
    <location>
        <begin position="75"/>
        <end position="99"/>
    </location>
</feature>
<evidence type="ECO:0000256" key="10">
    <source>
        <dbReference type="SAM" id="MobiDB-lite"/>
    </source>
</evidence>
<sequence>MTLCLNECLRAVGLQHHYARFTSMGVQSAAHLSALTMEDYPILGIHTMEDRTRLFHIVQMVKTLDLESFQYKDGNNNHRTDTHSRPSNHRTGGDTKPDTIGGIAMYNSHTRLSPKCVSFHKQKPGPATVEPKRFNSKPIGHKDRRRISKKEKHYTEIGSNGASGHMAEPTPIYELKRTVGYNYGLPPSSPPAQNKKQDGEQRIIVCVRKRPLTRAERRRGEADVVTASGAECVIVHEGKEAVDLTQYILQHRFYFDQVFGEESSNEEVYQRTAYPLVQHMLNGGKATYIAYGQTGAGKTHTMLGSSTARPGLYALAALDIFAHLSTSHMHSPLLVYVSFFEIYCGQLYDLLDHRKRLFAREDGHKMVHIAGLRDVRVDSVSSLLEVISQGTEERTQGMSGVNPLSSRSHAMMKIQLRGPNQQIAGRMWFVDLAGSEKASDTKEPDRQSRMEAAEINQSLLALKECIRSLDQEQSHTPFRQSKLTQVLKDSFVGDSMTCMIANISPGHLATEHTLNTLRYADRVKELRGHGGLRGGRRAKTIPSPKHNLSNSSNVGTRGRSPPKKQKLGRGKEAFGPTAPITRLSTGDTYLCSTPKNSRWGAETGAMGRKGTGLEHITPIRGWLGMNDMMHRKVEADERNVRRRENQRYGGFTSQSGNDQNIREPGIHQREKDKQQSTLKGGRQEERGWLQQRRQVEHSRDKVIDIENLRDKDLHKVDERDKERQRHLRRYHQQLQEFMSSSSSTSVNLLSSSTCPSFPSSNQASLHLSGSSSTCSPLRRDSRLLSS</sequence>
<keyword evidence="4 8" id="KW-0067">ATP-binding</keyword>
<reference evidence="13" key="1">
    <citation type="submission" date="2023-05" db="EMBL/GenBank/DDBJ databases">
        <title>High-quality long-read genome of Scophthalmus maximus.</title>
        <authorList>
            <person name="Lien S."/>
            <person name="Martinez P."/>
        </authorList>
    </citation>
    <scope>NUCLEOTIDE SEQUENCE [LARGE SCALE GENOMIC DNA]</scope>
</reference>
<keyword evidence="2 9" id="KW-0493">Microtubule</keyword>
<dbReference type="Gene3D" id="3.40.850.10">
    <property type="entry name" value="Kinesin motor domain"/>
    <property type="match status" value="1"/>
</dbReference>
<dbReference type="SMART" id="SM00129">
    <property type="entry name" value="KISc"/>
    <property type="match status" value="1"/>
</dbReference>
<feature type="compositionally biased region" description="Polar residues" evidence="10">
    <location>
        <begin position="546"/>
        <end position="555"/>
    </location>
</feature>
<feature type="compositionally biased region" description="Basic and acidic residues" evidence="10">
    <location>
        <begin position="75"/>
        <end position="84"/>
    </location>
</feature>
<feature type="compositionally biased region" description="Basic and acidic residues" evidence="10">
    <location>
        <begin position="636"/>
        <end position="646"/>
    </location>
</feature>
<dbReference type="PANTHER" id="PTHR47971">
    <property type="entry name" value="KINESIN-RELATED PROTEIN 6"/>
    <property type="match status" value="1"/>
</dbReference>
<dbReference type="InterPro" id="IPR001660">
    <property type="entry name" value="SAM"/>
</dbReference>
<dbReference type="GO" id="GO:0003777">
    <property type="term" value="F:microtubule motor activity"/>
    <property type="evidence" value="ECO:0007669"/>
    <property type="project" value="InterPro"/>
</dbReference>
<dbReference type="InterPro" id="IPR027417">
    <property type="entry name" value="P-loop_NTPase"/>
</dbReference>
<reference evidence="13" key="2">
    <citation type="submission" date="2025-08" db="UniProtKB">
        <authorList>
            <consortium name="Ensembl"/>
        </authorList>
    </citation>
    <scope>IDENTIFICATION</scope>
</reference>
<proteinExistence type="inferred from homology"/>
<feature type="region of interest" description="Disordered" evidence="10">
    <location>
        <begin position="636"/>
        <end position="696"/>
    </location>
</feature>
<evidence type="ECO:0000256" key="5">
    <source>
        <dbReference type="ARBA" id="ARBA00023175"/>
    </source>
</evidence>
<dbReference type="GO" id="GO:0005524">
    <property type="term" value="F:ATP binding"/>
    <property type="evidence" value="ECO:0007669"/>
    <property type="project" value="UniProtKB-UniRule"/>
</dbReference>
<feature type="domain" description="Kinesin motor" evidence="11">
    <location>
        <begin position="202"/>
        <end position="526"/>
    </location>
</feature>
<protein>
    <recommendedName>
        <fullName evidence="9">Kinesin-like protein</fullName>
    </recommendedName>
</protein>
<evidence type="ECO:0000256" key="3">
    <source>
        <dbReference type="ARBA" id="ARBA00022741"/>
    </source>
</evidence>
<dbReference type="Proteomes" id="UP000694558">
    <property type="component" value="Chromosome 9"/>
</dbReference>
<dbReference type="SUPFAM" id="SSF52540">
    <property type="entry name" value="P-loop containing nucleoside triphosphate hydrolases"/>
    <property type="match status" value="1"/>
</dbReference>
<dbReference type="PROSITE" id="PS50105">
    <property type="entry name" value="SAM_DOMAIN"/>
    <property type="match status" value="1"/>
</dbReference>
<keyword evidence="6" id="KW-0963">Cytoplasm</keyword>
<dbReference type="Ensembl" id="ENSSMAT00000036824.1">
    <property type="protein sequence ID" value="ENSSMAP00000058727.1"/>
    <property type="gene ID" value="ENSSMAG00000031816.1"/>
</dbReference>